<proteinExistence type="predicted"/>
<dbReference type="Pfam" id="PF00892">
    <property type="entry name" value="EamA"/>
    <property type="match status" value="1"/>
</dbReference>
<dbReference type="SUPFAM" id="SSF103481">
    <property type="entry name" value="Multidrug resistance efflux transporter EmrE"/>
    <property type="match status" value="1"/>
</dbReference>
<evidence type="ECO:0000313" key="3">
    <source>
        <dbReference type="EMBL" id="OGG51756.1"/>
    </source>
</evidence>
<dbReference type="EMBL" id="MFKW01000017">
    <property type="protein sequence ID" value="OGG51756.1"/>
    <property type="molecule type" value="Genomic_DNA"/>
</dbReference>
<accession>A0A1F6CRE9</accession>
<dbReference type="InterPro" id="IPR000620">
    <property type="entry name" value="EamA_dom"/>
</dbReference>
<comment type="caution">
    <text evidence="3">The sequence shown here is derived from an EMBL/GenBank/DDBJ whole genome shotgun (WGS) entry which is preliminary data.</text>
</comment>
<feature type="transmembrane region" description="Helical" evidence="1">
    <location>
        <begin position="56"/>
        <end position="79"/>
    </location>
</feature>
<reference evidence="3 4" key="1">
    <citation type="journal article" date="2016" name="Nat. Commun.">
        <title>Thousands of microbial genomes shed light on interconnected biogeochemical processes in an aquifer system.</title>
        <authorList>
            <person name="Anantharaman K."/>
            <person name="Brown C.T."/>
            <person name="Hug L.A."/>
            <person name="Sharon I."/>
            <person name="Castelle C.J."/>
            <person name="Probst A.J."/>
            <person name="Thomas B.C."/>
            <person name="Singh A."/>
            <person name="Wilkins M.J."/>
            <person name="Karaoz U."/>
            <person name="Brodie E.L."/>
            <person name="Williams K.H."/>
            <person name="Hubbard S.S."/>
            <person name="Banfield J.F."/>
        </authorList>
    </citation>
    <scope>NUCLEOTIDE SEQUENCE [LARGE SCALE GENOMIC DNA]</scope>
</reference>
<keyword evidence="1" id="KW-1133">Transmembrane helix</keyword>
<evidence type="ECO:0000313" key="4">
    <source>
        <dbReference type="Proteomes" id="UP000176445"/>
    </source>
</evidence>
<evidence type="ECO:0000256" key="1">
    <source>
        <dbReference type="SAM" id="Phobius"/>
    </source>
</evidence>
<sequence>MFWGITYVLNEQIFKQLSVPTTIAIEALFFSVLTIVVMAFTGTLKTDIATVGASRSLIWLLVAGTVAALIAELLIGFSITAKNATLAGLIEISYPLFIALFAFLLFKENELTIGTAVGGAFVFLGVAIIYWFSR</sequence>
<feature type="transmembrane region" description="Helical" evidence="1">
    <location>
        <begin position="113"/>
        <end position="132"/>
    </location>
</feature>
<keyword evidence="1" id="KW-0472">Membrane</keyword>
<dbReference type="Proteomes" id="UP000176445">
    <property type="component" value="Unassembled WGS sequence"/>
</dbReference>
<name>A0A1F6CRE9_9BACT</name>
<keyword evidence="1" id="KW-0812">Transmembrane</keyword>
<organism evidence="3 4">
    <name type="scientific">Candidatus Kaiserbacteria bacterium RIFCSPHIGHO2_01_FULL_54_36b</name>
    <dbReference type="NCBI Taxonomy" id="1798483"/>
    <lineage>
        <taxon>Bacteria</taxon>
        <taxon>Candidatus Kaiseribacteriota</taxon>
    </lineage>
</organism>
<dbReference type="InterPro" id="IPR037185">
    <property type="entry name" value="EmrE-like"/>
</dbReference>
<feature type="transmembrane region" description="Helical" evidence="1">
    <location>
        <begin position="85"/>
        <end position="106"/>
    </location>
</feature>
<dbReference type="GO" id="GO:0016020">
    <property type="term" value="C:membrane"/>
    <property type="evidence" value="ECO:0007669"/>
    <property type="project" value="InterPro"/>
</dbReference>
<feature type="domain" description="EamA" evidence="2">
    <location>
        <begin position="1"/>
        <end position="130"/>
    </location>
</feature>
<protein>
    <recommendedName>
        <fullName evidence="2">EamA domain-containing protein</fullName>
    </recommendedName>
</protein>
<evidence type="ECO:0000259" key="2">
    <source>
        <dbReference type="Pfam" id="PF00892"/>
    </source>
</evidence>
<gene>
    <name evidence="3" type="ORF">A2704_07065</name>
</gene>
<feature type="transmembrane region" description="Helical" evidence="1">
    <location>
        <begin position="23"/>
        <end position="44"/>
    </location>
</feature>
<dbReference type="AlphaFoldDB" id="A0A1F6CRE9"/>